<gene>
    <name evidence="3" type="ORF">EST38_g13290</name>
</gene>
<reference evidence="3 4" key="1">
    <citation type="submission" date="2019-01" db="EMBL/GenBank/DDBJ databases">
        <title>Draft genome sequence of Psathyrella aberdarensis IHI B618.</title>
        <authorList>
            <person name="Buettner E."/>
            <person name="Kellner H."/>
        </authorList>
    </citation>
    <scope>NUCLEOTIDE SEQUENCE [LARGE SCALE GENOMIC DNA]</scope>
    <source>
        <strain evidence="3 4">IHI B618</strain>
    </source>
</reference>
<evidence type="ECO:0000313" key="3">
    <source>
        <dbReference type="EMBL" id="RXW12563.1"/>
    </source>
</evidence>
<protein>
    <recommendedName>
        <fullName evidence="2">RNase H type-1 domain-containing protein</fullName>
    </recommendedName>
</protein>
<dbReference type="Pfam" id="PF00075">
    <property type="entry name" value="RNase_H"/>
    <property type="match status" value="1"/>
</dbReference>
<dbReference type="SUPFAM" id="SSF53098">
    <property type="entry name" value="Ribonuclease H-like"/>
    <property type="match status" value="1"/>
</dbReference>
<dbReference type="STRING" id="2316362.A0A4Q2D0A6"/>
<accession>A0A4Q2D0A6</accession>
<dbReference type="CDD" id="cd01650">
    <property type="entry name" value="RT_nLTR_like"/>
    <property type="match status" value="1"/>
</dbReference>
<organism evidence="3 4">
    <name type="scientific">Candolleomyces aberdarensis</name>
    <dbReference type="NCBI Taxonomy" id="2316362"/>
    <lineage>
        <taxon>Eukaryota</taxon>
        <taxon>Fungi</taxon>
        <taxon>Dikarya</taxon>
        <taxon>Basidiomycota</taxon>
        <taxon>Agaricomycotina</taxon>
        <taxon>Agaricomycetes</taxon>
        <taxon>Agaricomycetidae</taxon>
        <taxon>Agaricales</taxon>
        <taxon>Agaricineae</taxon>
        <taxon>Psathyrellaceae</taxon>
        <taxon>Candolleomyces</taxon>
    </lineage>
</organism>
<dbReference type="PANTHER" id="PTHR10642">
    <property type="entry name" value="RIBONUCLEASE H1"/>
    <property type="match status" value="1"/>
</dbReference>
<dbReference type="CDD" id="cd09280">
    <property type="entry name" value="RNase_HI_eukaryote_like"/>
    <property type="match status" value="1"/>
</dbReference>
<evidence type="ECO:0000259" key="2">
    <source>
        <dbReference type="PROSITE" id="PS50879"/>
    </source>
</evidence>
<dbReference type="PANTHER" id="PTHR10642:SF25">
    <property type="entry name" value="RNASE H TYPE-1 DOMAIN-CONTAINING PROTEIN"/>
    <property type="match status" value="1"/>
</dbReference>
<dbReference type="InterPro" id="IPR000477">
    <property type="entry name" value="RT_dom"/>
</dbReference>
<name>A0A4Q2D0A6_9AGAR</name>
<comment type="similarity">
    <text evidence="1">Belongs to the RNase H family.</text>
</comment>
<dbReference type="Pfam" id="PF00078">
    <property type="entry name" value="RVT_1"/>
    <property type="match status" value="1"/>
</dbReference>
<proteinExistence type="inferred from homology"/>
<dbReference type="GO" id="GO:0004523">
    <property type="term" value="F:RNA-DNA hybrid ribonuclease activity"/>
    <property type="evidence" value="ECO:0007669"/>
    <property type="project" value="InterPro"/>
</dbReference>
<dbReference type="InterPro" id="IPR050092">
    <property type="entry name" value="RNase_H"/>
</dbReference>
<dbReference type="AlphaFoldDB" id="A0A4Q2D0A6"/>
<dbReference type="PROSITE" id="PS50879">
    <property type="entry name" value="RNASE_H_1"/>
    <property type="match status" value="1"/>
</dbReference>
<keyword evidence="4" id="KW-1185">Reference proteome</keyword>
<evidence type="ECO:0000313" key="4">
    <source>
        <dbReference type="Proteomes" id="UP000290288"/>
    </source>
</evidence>
<dbReference type="InterPro" id="IPR036397">
    <property type="entry name" value="RNaseH_sf"/>
</dbReference>
<feature type="domain" description="RNase H type-1" evidence="2">
    <location>
        <begin position="102"/>
        <end position="242"/>
    </location>
</feature>
<dbReference type="GO" id="GO:0003676">
    <property type="term" value="F:nucleic acid binding"/>
    <property type="evidence" value="ECO:0007669"/>
    <property type="project" value="InterPro"/>
</dbReference>
<dbReference type="EMBL" id="SDEE01001199">
    <property type="protein sequence ID" value="RXW12563.1"/>
    <property type="molecule type" value="Genomic_DNA"/>
</dbReference>
<evidence type="ECO:0000256" key="1">
    <source>
        <dbReference type="ARBA" id="ARBA00005300"/>
    </source>
</evidence>
<dbReference type="InterPro" id="IPR012337">
    <property type="entry name" value="RNaseH-like_sf"/>
</dbReference>
<dbReference type="GO" id="GO:0043137">
    <property type="term" value="P:DNA replication, removal of RNA primer"/>
    <property type="evidence" value="ECO:0007669"/>
    <property type="project" value="TreeGrafter"/>
</dbReference>
<comment type="caution">
    <text evidence="3">The sequence shown here is derived from an EMBL/GenBank/DDBJ whole genome shotgun (WGS) entry which is preliminary data.</text>
</comment>
<dbReference type="Proteomes" id="UP000290288">
    <property type="component" value="Unassembled WGS sequence"/>
</dbReference>
<sequence>MGHAVVDYVIGNSATLNHAQSLTVQPWRKDWSDHSELVIVMSVEHQTQESNMDHSTRGTRTRRRRVKLPEGSELDKLLLKAWESRSRPDEELIALYGAAYCLTDEIQVYVDGSCFDNGGREAQAGAGVYFGTGNRKNLAVRTPDSQTNNRGEVYAILRALLASNRHKSLVINSDSEYAINMLTTWGPAKAALGWKVTNGDILSDIAWLLKSRPASVLFRKVKAHSGNAHNDAADALAKEGAQAPPAPPYERLDRQALDRSRCQCDACRERKPAMRADKVMVELGERRAASRRYRETEVDLEDSLTLAKRKSRERQAELRLELYETTGERAFWQYLKRLKGSKPGSCSDITAQVLMEVFKERMNFLVPIPDIYDAPRLTLNRAVIRTLPARTPDVSPLQSFSRPFTEEEIETVKGKLKARMGSAKGRDGISYHDIFIMDNECLLELCNRCIELCDSPTTWIETRLVGLCKKGKPKDAPGSYRTIGLESCLLKFMTMLVHERLVEWAVNRGLIPPSQNGFRQGHRTNDNVFVRYVVHISHEGSESERFKADMGILIGDTCSPILWALYMADLPRFIARDEGDVQLGNVEITSLEQADDVVLLATSPEALQRKLDGMLRWCQVNFMTINSTKSVVMVFGRRPRGHTAQFSFGHGQPQLAVVDTQLYLGFTISSKRPGLLREHYNDKREKALRVGRGVCGVEQLVGTLPPALSIKLYMALVDPHLIHGCDVMPDVNGTALALLTDVQKAFLRRALGLSKRSIISVLFTETGLDPLEFRRLDLVVGYWQYMVTCGPSRYVYQAMREAIQLDFDGHKSWISDLRVALAREADEIVFPAHSDLMKDDVATGVRESLKAALGARLKMRTNNARRLYLLHNRLEPAEEGKEWQVVPSQLRHYLRVAMVTRR</sequence>
<dbReference type="InterPro" id="IPR002156">
    <property type="entry name" value="RNaseH_domain"/>
</dbReference>
<dbReference type="Gene3D" id="3.30.420.10">
    <property type="entry name" value="Ribonuclease H-like superfamily/Ribonuclease H"/>
    <property type="match status" value="1"/>
</dbReference>
<dbReference type="OrthoDB" id="3240817at2759"/>